<evidence type="ECO:0000259" key="2">
    <source>
        <dbReference type="Pfam" id="PF13635"/>
    </source>
</evidence>
<evidence type="ECO:0000259" key="1">
    <source>
        <dbReference type="Pfam" id="PF13173"/>
    </source>
</evidence>
<dbReference type="EMBL" id="AM114193">
    <property type="protein sequence ID" value="CAJ36575.1"/>
    <property type="molecule type" value="Genomic_DNA"/>
</dbReference>
<dbReference type="SUPFAM" id="SSF52540">
    <property type="entry name" value="P-loop containing nucleoside triphosphate hydrolases"/>
    <property type="match status" value="1"/>
</dbReference>
<dbReference type="KEGG" id="rci:RCIX1279"/>
<organism evidence="3 4">
    <name type="scientific">Methanocella arvoryzae (strain DSM 22066 / NBRC 105507 / MRE50)</name>
    <dbReference type="NCBI Taxonomy" id="351160"/>
    <lineage>
        <taxon>Archaea</taxon>
        <taxon>Methanobacteriati</taxon>
        <taxon>Methanobacteriota</taxon>
        <taxon>Stenosarchaea group</taxon>
        <taxon>Methanomicrobia</taxon>
        <taxon>Methanocellales</taxon>
        <taxon>Methanocellaceae</taxon>
        <taxon>Methanocella</taxon>
    </lineage>
</organism>
<feature type="domain" description="DUF4143" evidence="2">
    <location>
        <begin position="204"/>
        <end position="348"/>
    </location>
</feature>
<dbReference type="InterPro" id="IPR027417">
    <property type="entry name" value="P-loop_NTPase"/>
</dbReference>
<dbReference type="Proteomes" id="UP000000663">
    <property type="component" value="Chromosome"/>
</dbReference>
<evidence type="ECO:0000313" key="4">
    <source>
        <dbReference type="Proteomes" id="UP000000663"/>
    </source>
</evidence>
<dbReference type="InterPro" id="IPR041682">
    <property type="entry name" value="AAA_14"/>
</dbReference>
<protein>
    <recommendedName>
        <fullName evidence="5">AAA+ ATPase domain-containing protein</fullName>
    </recommendedName>
</protein>
<proteinExistence type="predicted"/>
<dbReference type="PATRIC" id="fig|351160.9.peg.1682"/>
<evidence type="ECO:0000313" key="3">
    <source>
        <dbReference type="EMBL" id="CAJ36575.1"/>
    </source>
</evidence>
<dbReference type="GeneID" id="5143106"/>
<dbReference type="Gene3D" id="3.40.50.300">
    <property type="entry name" value="P-loop containing nucleotide triphosphate hydrolases"/>
    <property type="match status" value="1"/>
</dbReference>
<accession>Q0W4W8</accession>
<dbReference type="PANTHER" id="PTHR33295">
    <property type="entry name" value="ATPASE"/>
    <property type="match status" value="1"/>
</dbReference>
<keyword evidence="4" id="KW-1185">Reference proteome</keyword>
<name>Q0W4W8_METAR</name>
<sequence length="406" mass="46053">MLSEQAIKEIARLQEKNFRSQAAGVGRDLLNRINTDVPHAIIISGIRRCGKSTLLKQLMQRAGECNFFNFDDSRADGFDLGDFEKLDTVFREIHGELGCYYFDEVQLVPGWERYVRGELDLGKKFVITGSNASMLSRELGTRLTGRHLTYELFPFSYSEALRAKDQSPSLSSFSEYVERGGFPEYVRIGTQDILQQLFKDIIARDVVVRYGLRNAAMVQSLASYLLSNVGSEFSYSKLAKTFGVTTKSITEYVSYFEASYMLFTVPMFSCSYRKTLVNPKKVYGIDPGFIKANTVSFTNNNGSLLENIVYLHLRRSHPSGSIFYYKGKRECDFIVVEKNRPVQAIQVCHKLTKDNLQREIGGVTEAMDELKIGKGLIITMDETDKFDGVNVLPAWKWLTSGPEEQE</sequence>
<evidence type="ECO:0008006" key="5">
    <source>
        <dbReference type="Google" id="ProtNLM"/>
    </source>
</evidence>
<dbReference type="InterPro" id="IPR025420">
    <property type="entry name" value="DUF4143"/>
</dbReference>
<dbReference type="eggNOG" id="arCOG03167">
    <property type="taxonomic scope" value="Archaea"/>
</dbReference>
<feature type="domain" description="AAA" evidence="1">
    <location>
        <begin position="39"/>
        <end position="160"/>
    </location>
</feature>
<reference evidence="3 4" key="1">
    <citation type="journal article" date="2006" name="Science">
        <title>Genome of rice cluster I archaea -- the key methane producers in the rice rhizosphere.</title>
        <authorList>
            <person name="Erkel C."/>
            <person name="Kube M."/>
            <person name="Reinhardt R."/>
            <person name="Liesack W."/>
        </authorList>
    </citation>
    <scope>NUCLEOTIDE SEQUENCE [LARGE SCALE GENOMIC DNA]</scope>
    <source>
        <strain evidence="4">DSM 22066 / NBRC 105507 / MRE50</strain>
    </source>
</reference>
<dbReference type="Pfam" id="PF13173">
    <property type="entry name" value="AAA_14"/>
    <property type="match status" value="1"/>
</dbReference>
<dbReference type="PANTHER" id="PTHR33295:SF8">
    <property type="entry name" value="AAA+ ATPASE DOMAIN-CONTAINING PROTEIN"/>
    <property type="match status" value="1"/>
</dbReference>
<gene>
    <name evidence="3" type="ORF">RCIX1279</name>
</gene>
<dbReference type="AlphaFoldDB" id="Q0W4W8"/>
<dbReference type="RefSeq" id="WP_012035970.1">
    <property type="nucleotide sequence ID" value="NC_009464.1"/>
</dbReference>
<dbReference type="OrthoDB" id="371918at2157"/>
<dbReference type="Pfam" id="PF13635">
    <property type="entry name" value="DUF4143"/>
    <property type="match status" value="1"/>
</dbReference>